<dbReference type="GO" id="GO:0033698">
    <property type="term" value="C:Rpd3L complex"/>
    <property type="evidence" value="ECO:0007669"/>
    <property type="project" value="TreeGrafter"/>
</dbReference>
<feature type="compositionally biased region" description="Low complexity" evidence="4">
    <location>
        <begin position="38"/>
        <end position="51"/>
    </location>
</feature>
<feature type="compositionally biased region" description="Basic residues" evidence="4">
    <location>
        <begin position="427"/>
        <end position="441"/>
    </location>
</feature>
<dbReference type="InterPro" id="IPR011011">
    <property type="entry name" value="Znf_FYVE_PHD"/>
</dbReference>
<gene>
    <name evidence="6" type="ORF">GX51_01817</name>
</gene>
<sequence>MTPRRSSRARTSQPSAAMQHTNSSSSSNSLSRAERSTRSNNRISSPRRPSTQRSESTDDLEPNPRSDLPQTRHRHRGRNNGDPDDALQAPGDAYDEEEADEEEITRCLCGQQEYPGLPLIYQDAGSASATKQGMKEDSTHGAAGAAEDMQSDEPGSLFIQCDSCKVWQHGGCVGIMEEASSPDEYFCEECRKDLHKIITASNGQKSSRYLPVVGSSSSPSSRSSSLDSSQNPKDKKSRGSSGPLSTKRRSTMNSRDAAYDEEQLRRAIEESKEDTKSVTDDLGSRRGKRSRSDSEANKHTTKRQRTGSPSSSFSKHSNSLSHPPSDDESKPNANASLEGNGSKKTRGVVRIQREREAQTTEKEPEKEIAEPISRRKSRSDRRKDEMSDEEPSETVSPTKTSSVPPTAAQSTPDTTSAINESSNTKPATRKTGRPPARRGRLGRNQYTRDRDSVNGNDISGGINSPRRGQSRDTGTGESPTGGQLGANGVYLNGGESGKPSKPRYMNPQRTTMNEMKRRVAAILEFISQLQLDLASNAEQISGAGGELTPGLKAAAAQIANGDHTHGDQVATDMAERGETNGTAQPKEKDFKDLTSLEMMDALTRNLVKWQQEFGKYGEK</sequence>
<dbReference type="Gene3D" id="3.30.40.10">
    <property type="entry name" value="Zinc/RING finger domain, C3HC4 (zinc finger)"/>
    <property type="match status" value="1"/>
</dbReference>
<dbReference type="AlphaFoldDB" id="A0A2B7XEU9"/>
<feature type="compositionally biased region" description="Low complexity" evidence="4">
    <location>
        <begin position="22"/>
        <end position="31"/>
    </location>
</feature>
<keyword evidence="7" id="KW-1185">Reference proteome</keyword>
<reference evidence="6 7" key="1">
    <citation type="submission" date="2017-10" db="EMBL/GenBank/DDBJ databases">
        <title>Comparative genomics in systemic dimorphic fungi from Ajellomycetaceae.</title>
        <authorList>
            <person name="Munoz J.F."/>
            <person name="Mcewen J.G."/>
            <person name="Clay O.K."/>
            <person name="Cuomo C.A."/>
        </authorList>
    </citation>
    <scope>NUCLEOTIDE SEQUENCE [LARGE SCALE GENOMIC DNA]</scope>
    <source>
        <strain evidence="6 7">UAMH130</strain>
    </source>
</reference>
<dbReference type="InterPro" id="IPR019787">
    <property type="entry name" value="Znf_PHD-finger"/>
</dbReference>
<feature type="domain" description="Zinc finger PHD-type" evidence="5">
    <location>
        <begin position="106"/>
        <end position="191"/>
    </location>
</feature>
<proteinExistence type="predicted"/>
<dbReference type="SMART" id="SM00249">
    <property type="entry name" value="PHD"/>
    <property type="match status" value="1"/>
</dbReference>
<dbReference type="Pfam" id="PF00628">
    <property type="entry name" value="PHD"/>
    <property type="match status" value="1"/>
</dbReference>
<keyword evidence="1" id="KW-0479">Metal-binding</keyword>
<feature type="compositionally biased region" description="Polar residues" evidence="4">
    <location>
        <begin position="9"/>
        <end position="21"/>
    </location>
</feature>
<dbReference type="InterPro" id="IPR013083">
    <property type="entry name" value="Znf_RING/FYVE/PHD"/>
</dbReference>
<dbReference type="InterPro" id="IPR003903">
    <property type="entry name" value="UIM_dom"/>
</dbReference>
<keyword evidence="3" id="KW-0862">Zinc</keyword>
<evidence type="ECO:0000256" key="3">
    <source>
        <dbReference type="ARBA" id="ARBA00022833"/>
    </source>
</evidence>
<keyword evidence="2" id="KW-0863">Zinc-finger</keyword>
<feature type="region of interest" description="Disordered" evidence="4">
    <location>
        <begin position="201"/>
        <end position="508"/>
    </location>
</feature>
<dbReference type="GO" id="GO:0070210">
    <property type="term" value="C:Rpd3L-Expanded complex"/>
    <property type="evidence" value="ECO:0007669"/>
    <property type="project" value="TreeGrafter"/>
</dbReference>
<dbReference type="Proteomes" id="UP000224080">
    <property type="component" value="Unassembled WGS sequence"/>
</dbReference>
<dbReference type="GO" id="GO:0061186">
    <property type="term" value="P:negative regulation of silent mating-type cassette heterochromatin formation"/>
    <property type="evidence" value="ECO:0007669"/>
    <property type="project" value="TreeGrafter"/>
</dbReference>
<accession>A0A2B7XEU9</accession>
<dbReference type="PROSITE" id="PS50330">
    <property type="entry name" value="UIM"/>
    <property type="match status" value="1"/>
</dbReference>
<feature type="compositionally biased region" description="Basic and acidic residues" evidence="4">
    <location>
        <begin position="262"/>
        <end position="298"/>
    </location>
</feature>
<feature type="compositionally biased region" description="Low complexity" evidence="4">
    <location>
        <begin position="308"/>
        <end position="321"/>
    </location>
</feature>
<organism evidence="6 7">
    <name type="scientific">Blastomyces parvus</name>
    <dbReference type="NCBI Taxonomy" id="2060905"/>
    <lineage>
        <taxon>Eukaryota</taxon>
        <taxon>Fungi</taxon>
        <taxon>Dikarya</taxon>
        <taxon>Ascomycota</taxon>
        <taxon>Pezizomycotina</taxon>
        <taxon>Eurotiomycetes</taxon>
        <taxon>Eurotiomycetidae</taxon>
        <taxon>Onygenales</taxon>
        <taxon>Ajellomycetaceae</taxon>
        <taxon>Blastomyces</taxon>
    </lineage>
</organism>
<dbReference type="PANTHER" id="PTHR47793">
    <property type="entry name" value="HISTONE DEACETYLASE COMPLEX SUBUNIT CTI6"/>
    <property type="match status" value="1"/>
</dbReference>
<feature type="region of interest" description="Disordered" evidence="4">
    <location>
        <begin position="128"/>
        <end position="151"/>
    </location>
</feature>
<evidence type="ECO:0000259" key="5">
    <source>
        <dbReference type="SMART" id="SM00249"/>
    </source>
</evidence>
<dbReference type="SUPFAM" id="SSF57903">
    <property type="entry name" value="FYVE/PHD zinc finger"/>
    <property type="match status" value="1"/>
</dbReference>
<dbReference type="InterPro" id="IPR053051">
    <property type="entry name" value="HDAC_complex_subunit"/>
</dbReference>
<evidence type="ECO:0000256" key="1">
    <source>
        <dbReference type="ARBA" id="ARBA00022723"/>
    </source>
</evidence>
<comment type="caution">
    <text evidence="6">The sequence shown here is derived from an EMBL/GenBank/DDBJ whole genome shotgun (WGS) entry which is preliminary data.</text>
</comment>
<evidence type="ECO:0000256" key="4">
    <source>
        <dbReference type="SAM" id="MobiDB-lite"/>
    </source>
</evidence>
<feature type="compositionally biased region" description="Polar residues" evidence="4">
    <location>
        <begin position="471"/>
        <end position="481"/>
    </location>
</feature>
<dbReference type="InterPro" id="IPR001965">
    <property type="entry name" value="Znf_PHD"/>
</dbReference>
<protein>
    <recommendedName>
        <fullName evidence="5">Zinc finger PHD-type domain-containing protein</fullName>
    </recommendedName>
</protein>
<feature type="region of interest" description="Disordered" evidence="4">
    <location>
        <begin position="1"/>
        <end position="103"/>
    </location>
</feature>
<feature type="compositionally biased region" description="Polar residues" evidence="4">
    <location>
        <begin position="393"/>
        <end position="426"/>
    </location>
</feature>
<dbReference type="OrthoDB" id="418595at2759"/>
<name>A0A2B7XEU9_9EURO</name>
<feature type="compositionally biased region" description="Basic and acidic residues" evidence="4">
    <location>
        <begin position="351"/>
        <end position="373"/>
    </location>
</feature>
<feature type="compositionally biased region" description="Acidic residues" evidence="4">
    <location>
        <begin position="93"/>
        <end position="103"/>
    </location>
</feature>
<evidence type="ECO:0000313" key="6">
    <source>
        <dbReference type="EMBL" id="PGH07273.1"/>
    </source>
</evidence>
<feature type="compositionally biased region" description="Low complexity" evidence="4">
    <location>
        <begin position="215"/>
        <end position="229"/>
    </location>
</feature>
<dbReference type="STRING" id="2060905.A0A2B7XEU9"/>
<evidence type="ECO:0000256" key="2">
    <source>
        <dbReference type="ARBA" id="ARBA00022771"/>
    </source>
</evidence>
<dbReference type="GO" id="GO:0061188">
    <property type="term" value="P:negative regulation of rDNA heterochromatin formation"/>
    <property type="evidence" value="ECO:0007669"/>
    <property type="project" value="TreeGrafter"/>
</dbReference>
<dbReference type="PANTHER" id="PTHR47793:SF1">
    <property type="entry name" value="HISTONE DEACETYLASE COMPLEX SUBUNIT CTI6"/>
    <property type="match status" value="1"/>
</dbReference>
<evidence type="ECO:0000313" key="7">
    <source>
        <dbReference type="Proteomes" id="UP000224080"/>
    </source>
</evidence>
<dbReference type="GO" id="GO:0008270">
    <property type="term" value="F:zinc ion binding"/>
    <property type="evidence" value="ECO:0007669"/>
    <property type="project" value="UniProtKB-KW"/>
</dbReference>
<dbReference type="EMBL" id="PDNC01000015">
    <property type="protein sequence ID" value="PGH07273.1"/>
    <property type="molecule type" value="Genomic_DNA"/>
</dbReference>